<organism evidence="10 11">
    <name type="scientific">Streblomastix strix</name>
    <dbReference type="NCBI Taxonomy" id="222440"/>
    <lineage>
        <taxon>Eukaryota</taxon>
        <taxon>Metamonada</taxon>
        <taxon>Preaxostyla</taxon>
        <taxon>Oxymonadida</taxon>
        <taxon>Streblomastigidae</taxon>
        <taxon>Streblomastix</taxon>
    </lineage>
</organism>
<evidence type="ECO:0000256" key="8">
    <source>
        <dbReference type="ARBA" id="ARBA00048679"/>
    </source>
</evidence>
<evidence type="ECO:0000256" key="4">
    <source>
        <dbReference type="ARBA" id="ARBA00022741"/>
    </source>
</evidence>
<reference evidence="10 11" key="1">
    <citation type="submission" date="2019-03" db="EMBL/GenBank/DDBJ databases">
        <title>Single cell metagenomics reveals metabolic interactions within the superorganism composed of flagellate Streblomastix strix and complex community of Bacteroidetes bacteria on its surface.</title>
        <authorList>
            <person name="Treitli S.C."/>
            <person name="Kolisko M."/>
            <person name="Husnik F."/>
            <person name="Keeling P."/>
            <person name="Hampl V."/>
        </authorList>
    </citation>
    <scope>NUCLEOTIDE SEQUENCE [LARGE SCALE GENOMIC DNA]</scope>
    <source>
        <strain evidence="10">ST1C</strain>
    </source>
</reference>
<dbReference type="AlphaFoldDB" id="A0A5J4UY02"/>
<evidence type="ECO:0000313" key="10">
    <source>
        <dbReference type="EMBL" id="KAA6375227.1"/>
    </source>
</evidence>
<dbReference type="SUPFAM" id="SSF56112">
    <property type="entry name" value="Protein kinase-like (PK-like)"/>
    <property type="match status" value="3"/>
</dbReference>
<feature type="domain" description="Protein kinase" evidence="9">
    <location>
        <begin position="17"/>
        <end position="309"/>
    </location>
</feature>
<evidence type="ECO:0000256" key="1">
    <source>
        <dbReference type="ARBA" id="ARBA00012513"/>
    </source>
</evidence>
<comment type="caution">
    <text evidence="10">The sequence shown here is derived from an EMBL/GenBank/DDBJ whole genome shotgun (WGS) entry which is preliminary data.</text>
</comment>
<dbReference type="PANTHER" id="PTHR44899:SF3">
    <property type="entry name" value="SERINE_THREONINE-PROTEIN KINASE NEK1"/>
    <property type="match status" value="1"/>
</dbReference>
<keyword evidence="6" id="KW-0067">ATP-binding</keyword>
<comment type="catalytic activity">
    <reaction evidence="7">
        <text>L-threonyl-[protein] + ATP = O-phospho-L-threonyl-[protein] + ADP + H(+)</text>
        <dbReference type="Rhea" id="RHEA:46608"/>
        <dbReference type="Rhea" id="RHEA-COMP:11060"/>
        <dbReference type="Rhea" id="RHEA-COMP:11605"/>
        <dbReference type="ChEBI" id="CHEBI:15378"/>
        <dbReference type="ChEBI" id="CHEBI:30013"/>
        <dbReference type="ChEBI" id="CHEBI:30616"/>
        <dbReference type="ChEBI" id="CHEBI:61977"/>
        <dbReference type="ChEBI" id="CHEBI:456216"/>
        <dbReference type="EC" id="2.7.11.1"/>
    </reaction>
</comment>
<dbReference type="PROSITE" id="PS50011">
    <property type="entry name" value="PROTEIN_KINASE_DOM"/>
    <property type="match status" value="2"/>
</dbReference>
<accession>A0A5J4UY02</accession>
<keyword evidence="4" id="KW-0547">Nucleotide-binding</keyword>
<dbReference type="OrthoDB" id="4062651at2759"/>
<sequence>MHEILTQKKPFRGKNYMELINYSVNGDFQAQIDPHYYSHELIQLIDQMHKVKPEERPTIQQILAHPRLQGTVYRISRKDRTEFICRKIPCKSKEEFDKMEKEITVLSELQHPNIVGFIDAFYYQGSYFIVNEICNGGNLHDFYMDKKKKGYYISEDDAWRFIYEMTSAIAYLHKHNIKHLKLKPRKVLLTSDLTIKVSDFGIEQRIIQDQFNFASMSTTHPELTTTRQQSYSADIWGIGLIMQEILSQEIPFKDQEHYDFIFSLMNGKVQKLINPKHYSNELIDLVTSMRGVNPQKRPHPEQILAHPHFKPPIQQQYPLQQITPNQGQLPHDQLVNESKELSYIDNFSNYEEINWLASSEPRYKIKRRTDGKLFTYNKISCLIKEEEEQIKKQTLIHFHLHHENIIEIVEAFLHEYNFYIIMELAQGENLSDFYTKKKNGEFITEEEA</sequence>
<dbReference type="EMBL" id="SNRW01011390">
    <property type="protein sequence ID" value="KAA6375227.1"/>
    <property type="molecule type" value="Genomic_DNA"/>
</dbReference>
<dbReference type="Proteomes" id="UP000324800">
    <property type="component" value="Unassembled WGS sequence"/>
</dbReference>
<evidence type="ECO:0000256" key="6">
    <source>
        <dbReference type="ARBA" id="ARBA00022840"/>
    </source>
</evidence>
<evidence type="ECO:0000313" key="11">
    <source>
        <dbReference type="Proteomes" id="UP000324800"/>
    </source>
</evidence>
<protein>
    <recommendedName>
        <fullName evidence="1">non-specific serine/threonine protein kinase</fullName>
        <ecNumber evidence="1">2.7.11.1</ecNumber>
    </recommendedName>
</protein>
<dbReference type="EC" id="2.7.11.1" evidence="1"/>
<dbReference type="Pfam" id="PF00069">
    <property type="entry name" value="Pkinase"/>
    <property type="match status" value="1"/>
</dbReference>
<dbReference type="PANTHER" id="PTHR44899">
    <property type="entry name" value="CAMK FAMILY PROTEIN KINASE"/>
    <property type="match status" value="1"/>
</dbReference>
<feature type="non-terminal residue" evidence="10">
    <location>
        <position position="448"/>
    </location>
</feature>
<comment type="catalytic activity">
    <reaction evidence="8">
        <text>L-seryl-[protein] + ATP = O-phospho-L-seryl-[protein] + ADP + H(+)</text>
        <dbReference type="Rhea" id="RHEA:17989"/>
        <dbReference type="Rhea" id="RHEA-COMP:9863"/>
        <dbReference type="Rhea" id="RHEA-COMP:11604"/>
        <dbReference type="ChEBI" id="CHEBI:15378"/>
        <dbReference type="ChEBI" id="CHEBI:29999"/>
        <dbReference type="ChEBI" id="CHEBI:30616"/>
        <dbReference type="ChEBI" id="CHEBI:83421"/>
        <dbReference type="ChEBI" id="CHEBI:456216"/>
        <dbReference type="EC" id="2.7.11.1"/>
    </reaction>
</comment>
<evidence type="ECO:0000256" key="5">
    <source>
        <dbReference type="ARBA" id="ARBA00022777"/>
    </source>
</evidence>
<feature type="domain" description="Protein kinase" evidence="9">
    <location>
        <begin position="350"/>
        <end position="448"/>
    </location>
</feature>
<evidence type="ECO:0000256" key="7">
    <source>
        <dbReference type="ARBA" id="ARBA00047899"/>
    </source>
</evidence>
<dbReference type="GO" id="GO:0005524">
    <property type="term" value="F:ATP binding"/>
    <property type="evidence" value="ECO:0007669"/>
    <property type="project" value="UniProtKB-KW"/>
</dbReference>
<dbReference type="InterPro" id="IPR000719">
    <property type="entry name" value="Prot_kinase_dom"/>
</dbReference>
<keyword evidence="5 10" id="KW-0418">Kinase</keyword>
<dbReference type="InterPro" id="IPR011009">
    <property type="entry name" value="Kinase-like_dom_sf"/>
</dbReference>
<keyword evidence="3" id="KW-0808">Transferase</keyword>
<dbReference type="InterPro" id="IPR051131">
    <property type="entry name" value="NEK_Ser/Thr_kinase_NIMA"/>
</dbReference>
<dbReference type="Gene3D" id="1.10.510.10">
    <property type="entry name" value="Transferase(Phosphotransferase) domain 1"/>
    <property type="match status" value="3"/>
</dbReference>
<keyword evidence="2" id="KW-0723">Serine/threonine-protein kinase</keyword>
<proteinExistence type="predicted"/>
<dbReference type="GO" id="GO:0004674">
    <property type="term" value="F:protein serine/threonine kinase activity"/>
    <property type="evidence" value="ECO:0007669"/>
    <property type="project" value="UniProtKB-KW"/>
</dbReference>
<name>A0A5J4UY02_9EUKA</name>
<gene>
    <name evidence="10" type="ORF">EZS28_029245</name>
</gene>
<evidence type="ECO:0000256" key="3">
    <source>
        <dbReference type="ARBA" id="ARBA00022679"/>
    </source>
</evidence>
<evidence type="ECO:0000259" key="9">
    <source>
        <dbReference type="PROSITE" id="PS50011"/>
    </source>
</evidence>
<evidence type="ECO:0000256" key="2">
    <source>
        <dbReference type="ARBA" id="ARBA00022527"/>
    </source>
</evidence>